<dbReference type="Proteomes" id="UP000778970">
    <property type="component" value="Unassembled WGS sequence"/>
</dbReference>
<reference evidence="1" key="1">
    <citation type="submission" date="2017-08" db="EMBL/GenBank/DDBJ databases">
        <authorList>
            <person name="Imhoff J.F."/>
            <person name="Rahn T."/>
            <person name="Kuenzel S."/>
            <person name="Neulinger S.C."/>
        </authorList>
    </citation>
    <scope>NUCLEOTIDE SEQUENCE</scope>
    <source>
        <strain evidence="1">DSM 9154</strain>
    </source>
</reference>
<name>A0A934V0K3_9PROT</name>
<evidence type="ECO:0000313" key="1">
    <source>
        <dbReference type="EMBL" id="MBK1697993.1"/>
    </source>
</evidence>
<evidence type="ECO:0008006" key="3">
    <source>
        <dbReference type="Google" id="ProtNLM"/>
    </source>
</evidence>
<proteinExistence type="predicted"/>
<organism evidence="1 2">
    <name type="scientific">Rhodovibrio salinarum</name>
    <dbReference type="NCBI Taxonomy" id="1087"/>
    <lineage>
        <taxon>Bacteria</taxon>
        <taxon>Pseudomonadati</taxon>
        <taxon>Pseudomonadota</taxon>
        <taxon>Alphaproteobacteria</taxon>
        <taxon>Rhodospirillales</taxon>
        <taxon>Rhodovibrionaceae</taxon>
        <taxon>Rhodovibrio</taxon>
    </lineage>
</organism>
<protein>
    <recommendedName>
        <fullName evidence="3">DUF1499 domain-containing protein</fullName>
    </recommendedName>
</protein>
<gene>
    <name evidence="1" type="ORF">CKO21_12160</name>
</gene>
<reference evidence="1" key="2">
    <citation type="journal article" date="2020" name="Microorganisms">
        <title>Osmotic Adaptation and Compatible Solute Biosynthesis of Phototrophic Bacteria as Revealed from Genome Analyses.</title>
        <authorList>
            <person name="Imhoff J.F."/>
            <person name="Rahn T."/>
            <person name="Kunzel S."/>
            <person name="Keller A."/>
            <person name="Neulinger S.C."/>
        </authorList>
    </citation>
    <scope>NUCLEOTIDE SEQUENCE</scope>
    <source>
        <strain evidence="1">DSM 9154</strain>
    </source>
</reference>
<accession>A0A934V0K3</accession>
<dbReference type="AlphaFoldDB" id="A0A934V0K3"/>
<evidence type="ECO:0000313" key="2">
    <source>
        <dbReference type="Proteomes" id="UP000778970"/>
    </source>
</evidence>
<sequence length="141" mass="15970">MIMRNKPMLLDFQTIPGKRKPNSALALPGHATRTDADLESPIFPATVQQVRDAVVSIASREPRTHLLHLDREAMQAEFEQTSKVFRFPDKITVAFEAVDATHATLSIYSRAKLGYYDFGVNRKRVQRWLSELREMLGSANA</sequence>
<dbReference type="InterPro" id="IPR010865">
    <property type="entry name" value="DUF1499"/>
</dbReference>
<keyword evidence="2" id="KW-1185">Reference proteome</keyword>
<comment type="caution">
    <text evidence="1">The sequence shown here is derived from an EMBL/GenBank/DDBJ whole genome shotgun (WGS) entry which is preliminary data.</text>
</comment>
<dbReference type="Pfam" id="PF07386">
    <property type="entry name" value="DUF1499"/>
    <property type="match status" value="1"/>
</dbReference>
<dbReference type="EMBL" id="NRRE01000026">
    <property type="protein sequence ID" value="MBK1697993.1"/>
    <property type="molecule type" value="Genomic_DNA"/>
</dbReference>